<sequence>MQRAGHQRHGCLKAFVWRMLGDTFGESFLDLYWPLDKLHCAIYVCFLVSFCYAFLWLSRFAQLQCGVYRIFGGSTANCSFEVIGCLVYLWMAFLSLKLIWYYDDLNGDRYRQLKASFFKSFLALLSNLQSAKKTIHMLHETMREVQDSAYRSQVQPAVNMLRVCKKRDFTGCSGLEDAVVTFLSSLYPQSEETRRRLRRELPNIGEANLSKNLSEDIIKQWQVFHDAKRSSLEACQKGRGLRIESAHTLEEVKTLGSHGEVKSMQLYVQKENSLEEIELDFDVANEEVRREALLRKWTERMEKSRRLNPDSTHRQSFHALISDSKPVEGDFSLLPMCGLHRLRCCLPSICYHIPRCLQRCTYRRDQLPLLERPQYDDRRCSLGLCFVNLVSPLQEQLLTTLCFASASFLFNLATVVVGSLDGCQTDILPCGVLLFQRSLSVFCTLVFMASTVYCLKRNNFKCLEPLVTLFEMTSALEKLARQAEDFQEVLGSTDEICQKIRATEKAKEAPLKFLTSFSDSHGRDDEDQMKKDVEGFLSAIEAQC</sequence>
<dbReference type="Proteomes" id="UP001642464">
    <property type="component" value="Unassembled WGS sequence"/>
</dbReference>
<evidence type="ECO:0000313" key="1">
    <source>
        <dbReference type="EMBL" id="CAK9028340.1"/>
    </source>
</evidence>
<comment type="caution">
    <text evidence="2">The sequence shown here is derived from an EMBL/GenBank/DDBJ whole genome shotgun (WGS) entry which is preliminary data.</text>
</comment>
<name>A0ABP0KVV1_9DINO</name>
<accession>A0ABP0KVV1</accession>
<organism evidence="2 3">
    <name type="scientific">Durusdinium trenchii</name>
    <dbReference type="NCBI Taxonomy" id="1381693"/>
    <lineage>
        <taxon>Eukaryota</taxon>
        <taxon>Sar</taxon>
        <taxon>Alveolata</taxon>
        <taxon>Dinophyceae</taxon>
        <taxon>Suessiales</taxon>
        <taxon>Symbiodiniaceae</taxon>
        <taxon>Durusdinium</taxon>
    </lineage>
</organism>
<evidence type="ECO:0000313" key="2">
    <source>
        <dbReference type="EMBL" id="CAK9031021.1"/>
    </source>
</evidence>
<proteinExistence type="predicted"/>
<dbReference type="EMBL" id="CAXAMM010012224">
    <property type="protein sequence ID" value="CAK9028340.1"/>
    <property type="molecule type" value="Genomic_DNA"/>
</dbReference>
<gene>
    <name evidence="1" type="ORF">SCF082_LOCUS18317</name>
    <name evidence="2" type="ORF">SCF082_LOCUS19448</name>
</gene>
<protein>
    <submittedName>
        <fullName evidence="2">Bilin biosynthesis protein MpeV</fullName>
    </submittedName>
</protein>
<evidence type="ECO:0000313" key="3">
    <source>
        <dbReference type="Proteomes" id="UP001642464"/>
    </source>
</evidence>
<keyword evidence="3" id="KW-1185">Reference proteome</keyword>
<dbReference type="EMBL" id="CAXAMM010013335">
    <property type="protein sequence ID" value="CAK9031021.1"/>
    <property type="molecule type" value="Genomic_DNA"/>
</dbReference>
<reference evidence="2 3" key="1">
    <citation type="submission" date="2024-02" db="EMBL/GenBank/DDBJ databases">
        <authorList>
            <person name="Chen Y."/>
            <person name="Shah S."/>
            <person name="Dougan E. K."/>
            <person name="Thang M."/>
            <person name="Chan C."/>
        </authorList>
    </citation>
    <scope>NUCLEOTIDE SEQUENCE [LARGE SCALE GENOMIC DNA]</scope>
</reference>